<protein>
    <recommendedName>
        <fullName evidence="3">GH64 domain-containing protein</fullName>
    </recommendedName>
</protein>
<comment type="caution">
    <text evidence="4">The sequence shown here is derived from an EMBL/GenBank/DDBJ whole genome shotgun (WGS) entry which is preliminary data.</text>
</comment>
<evidence type="ECO:0000256" key="1">
    <source>
        <dbReference type="SAM" id="MobiDB-lite"/>
    </source>
</evidence>
<keyword evidence="2" id="KW-0472">Membrane</keyword>
<dbReference type="PROSITE" id="PS52006">
    <property type="entry name" value="GH64"/>
    <property type="match status" value="1"/>
</dbReference>
<feature type="region of interest" description="Disordered" evidence="1">
    <location>
        <begin position="21"/>
        <end position="44"/>
    </location>
</feature>
<evidence type="ECO:0000259" key="3">
    <source>
        <dbReference type="PROSITE" id="PS52006"/>
    </source>
</evidence>
<name>A0A9W8YWE4_9PEZI</name>
<reference evidence="4" key="1">
    <citation type="submission" date="2022-10" db="EMBL/GenBank/DDBJ databases">
        <title>Tapping the CABI collections for fungal endophytes: first genome assemblies for Collariella, Neodidymelliopsis, Ascochyta clinopodiicola, Didymella pomorum, Didymosphaeria variabile, Neocosmospora piperis and Neocucurbitaria cava.</title>
        <authorList>
            <person name="Hill R."/>
        </authorList>
    </citation>
    <scope>NUCLEOTIDE SEQUENCE</scope>
    <source>
        <strain evidence="4">IMI 355082</strain>
    </source>
</reference>
<feature type="compositionally biased region" description="Low complexity" evidence="1">
    <location>
        <begin position="25"/>
        <end position="44"/>
    </location>
</feature>
<keyword evidence="2" id="KW-1133">Transmembrane helix</keyword>
<dbReference type="OrthoDB" id="5290283at2759"/>
<dbReference type="Proteomes" id="UP001140453">
    <property type="component" value="Unassembled WGS sequence"/>
</dbReference>
<dbReference type="InterPro" id="IPR037176">
    <property type="entry name" value="Osmotin/thaumatin-like_sf"/>
</dbReference>
<keyword evidence="2" id="KW-0812">Transmembrane</keyword>
<dbReference type="Gene3D" id="2.60.110.10">
    <property type="entry name" value="Thaumatin"/>
    <property type="match status" value="1"/>
</dbReference>
<dbReference type="InterPro" id="IPR042517">
    <property type="entry name" value="Glyco_hydro_64_N_2"/>
</dbReference>
<organism evidence="4 5">
    <name type="scientific">Gnomoniopsis smithogilvyi</name>
    <dbReference type="NCBI Taxonomy" id="1191159"/>
    <lineage>
        <taxon>Eukaryota</taxon>
        <taxon>Fungi</taxon>
        <taxon>Dikarya</taxon>
        <taxon>Ascomycota</taxon>
        <taxon>Pezizomycotina</taxon>
        <taxon>Sordariomycetes</taxon>
        <taxon>Sordariomycetidae</taxon>
        <taxon>Diaporthales</taxon>
        <taxon>Gnomoniaceae</taxon>
        <taxon>Gnomoniopsis</taxon>
    </lineage>
</organism>
<gene>
    <name evidence="4" type="ORF">N0V93_005342</name>
</gene>
<accession>A0A9W8YWE4</accession>
<dbReference type="InterPro" id="IPR032477">
    <property type="entry name" value="Glyco_hydro_64"/>
</dbReference>
<dbReference type="Pfam" id="PF16483">
    <property type="entry name" value="Glyco_hydro_64"/>
    <property type="match status" value="1"/>
</dbReference>
<evidence type="ECO:0000256" key="2">
    <source>
        <dbReference type="SAM" id="Phobius"/>
    </source>
</evidence>
<dbReference type="PANTHER" id="PTHR38165:SF1">
    <property type="entry name" value="GLUCANASE B"/>
    <property type="match status" value="1"/>
</dbReference>
<sequence>MTTTVDDVCDKQRQEFVLQAPIVPSSATSSSTTSTGTSNGIQSGTTTNTTMSVALVNNTSSSNVYAYITGLASDNNSAVFLLESDGETVYYPTSPSSTGTALSADCAIALGAPGSTTTVTIPRTAGGRIWFAVDATLTFLLNPGPALVEPSVTNESDPNYDIYWDFCEFTFNTAELYINISYVDFVSLPIGLQLENTSGTITTVEGLPATGLDTVCDGLRAQTATDGAGWSDLIIQNSSGANLRALSPNSGITMNSSLFSDYFDSYVQQVWAKYGGGTGLVIDTQASWGSTNGTVSDNILSFGSSVGSFSVPSSADIFSCSSGPFATSTDEMGAIGARLAAAFNRSTLLLDSDQPGDALVAEYYTNPITNHYARLMHATYLDGKGYAFPYDDVAPTGGADQSGSLFDPNPKLLTVTVGGPSATTTAVKLRDMAIRGGQRPGGRRQANHQRIRRDLAWDSAEDEKQMLALAHDRVGEEQDYNSAEADLEKGLGRSQQELSANGGLESKSKEIGALASRPPLVSRPLASLVPSRWADKASSLLARLEASPVYAKARPMIELVIRMFSVFASMSVRALVSRITMALFLVLFYFVMPLISRGSGGLPAPIGLRPGAIDVGMADAVNVTSMLANETYSQ</sequence>
<proteinExistence type="predicted"/>
<dbReference type="InterPro" id="IPR037398">
    <property type="entry name" value="Glyco_hydro_64_fam"/>
</dbReference>
<dbReference type="AlphaFoldDB" id="A0A9W8YWE4"/>
<evidence type="ECO:0000313" key="4">
    <source>
        <dbReference type="EMBL" id="KAJ4391722.1"/>
    </source>
</evidence>
<dbReference type="EMBL" id="JAPEVB010000003">
    <property type="protein sequence ID" value="KAJ4391722.1"/>
    <property type="molecule type" value="Genomic_DNA"/>
</dbReference>
<dbReference type="PANTHER" id="PTHR38165">
    <property type="match status" value="1"/>
</dbReference>
<feature type="transmembrane region" description="Helical" evidence="2">
    <location>
        <begin position="575"/>
        <end position="595"/>
    </location>
</feature>
<keyword evidence="5" id="KW-1185">Reference proteome</keyword>
<feature type="domain" description="GH64" evidence="3">
    <location>
        <begin position="48"/>
        <end position="419"/>
    </location>
</feature>
<evidence type="ECO:0000313" key="5">
    <source>
        <dbReference type="Proteomes" id="UP001140453"/>
    </source>
</evidence>
<dbReference type="CDD" id="cd09220">
    <property type="entry name" value="GH64-GluB-like"/>
    <property type="match status" value="1"/>
</dbReference>
<dbReference type="Gene3D" id="3.30.920.50">
    <property type="entry name" value="Beta-1,3-glucanase, C-terminal domain"/>
    <property type="match status" value="1"/>
</dbReference>